<dbReference type="OrthoDB" id="1666796at2759"/>
<dbReference type="AlphaFoldDB" id="A0A0C7MZN5"/>
<name>A0A0C7MZN5_9SACH</name>
<dbReference type="RefSeq" id="XP_022629498.1">
    <property type="nucleotide sequence ID" value="XM_022771607.1"/>
</dbReference>
<keyword evidence="5 7" id="KW-1133">Transmembrane helix</keyword>
<dbReference type="Pfam" id="PF02990">
    <property type="entry name" value="EMP70"/>
    <property type="match status" value="1"/>
</dbReference>
<dbReference type="EMBL" id="LN736366">
    <property type="protein sequence ID" value="CEP63277.1"/>
    <property type="molecule type" value="Genomic_DNA"/>
</dbReference>
<comment type="subcellular location">
    <subcellularLocation>
        <location evidence="1">Membrane</location>
        <topology evidence="1">Multi-pass membrane protein</topology>
    </subcellularLocation>
</comment>
<accession>A0A0C7MZN5</accession>
<evidence type="ECO:0000313" key="10">
    <source>
        <dbReference type="Proteomes" id="UP000054304"/>
    </source>
</evidence>
<feature type="transmembrane region" description="Helical" evidence="7">
    <location>
        <begin position="425"/>
        <end position="447"/>
    </location>
</feature>
<comment type="similarity">
    <text evidence="2 7">Belongs to the nonaspanin (TM9SF) (TC 9.A.2) family.</text>
</comment>
<feature type="transmembrane region" description="Helical" evidence="7">
    <location>
        <begin position="459"/>
        <end position="483"/>
    </location>
</feature>
<dbReference type="PANTHER" id="PTHR10766:SF111">
    <property type="entry name" value="TRANSMEMBRANE 9 SUPERFAMILY MEMBER 2"/>
    <property type="match status" value="1"/>
</dbReference>
<feature type="signal peptide" evidence="7">
    <location>
        <begin position="1"/>
        <end position="20"/>
    </location>
</feature>
<evidence type="ECO:0000256" key="3">
    <source>
        <dbReference type="ARBA" id="ARBA00022692"/>
    </source>
</evidence>
<evidence type="ECO:0000256" key="2">
    <source>
        <dbReference type="ARBA" id="ARBA00005227"/>
    </source>
</evidence>
<feature type="transmembrane region" description="Helical" evidence="7">
    <location>
        <begin position="388"/>
        <end position="413"/>
    </location>
</feature>
<feature type="transmembrane region" description="Helical" evidence="7">
    <location>
        <begin position="326"/>
        <end position="348"/>
    </location>
</feature>
<feature type="transmembrane region" description="Helical" evidence="7">
    <location>
        <begin position="542"/>
        <end position="569"/>
    </location>
</feature>
<keyword evidence="3 7" id="KW-0812">Transmembrane</keyword>
<feature type="transmembrane region" description="Helical" evidence="7">
    <location>
        <begin position="648"/>
        <end position="678"/>
    </location>
</feature>
<keyword evidence="6 7" id="KW-0472">Membrane</keyword>
<dbReference type="GeneID" id="34686775"/>
<dbReference type="GO" id="GO:0007034">
    <property type="term" value="P:vacuolar transport"/>
    <property type="evidence" value="ECO:0007669"/>
    <property type="project" value="TreeGrafter"/>
</dbReference>
<keyword evidence="4 7" id="KW-0732">Signal</keyword>
<evidence type="ECO:0000313" key="9">
    <source>
        <dbReference type="EMBL" id="CEP63277.1"/>
    </source>
</evidence>
<evidence type="ECO:0000256" key="5">
    <source>
        <dbReference type="ARBA" id="ARBA00022989"/>
    </source>
</evidence>
<proteinExistence type="inferred from homology"/>
<gene>
    <name evidence="9" type="ORF">LALA0_S07e06458g</name>
</gene>
<feature type="transmembrane region" description="Helical" evidence="7">
    <location>
        <begin position="489"/>
        <end position="512"/>
    </location>
</feature>
<sequence>MRNLVTCMVAAAGLLSLADAFYLPGVAPTTYHKGDEIPLLVNHLTPSMYFQHKGENDEDLGDKESFLYSYDYYYDKLHFCRPEKMEKQRESLGSIIFGDRIYNSPFQIEMLEEKECVTLCSQKIPAEDAKFVNKLIRNGFFQNWLIDGLPAARVSHDGRTGSDFYTPGFELGLVDVGGSKLRMGGQGSSSSESESQPHTNPVSEGDYLEAPPANSHKLTKRKNVVNTKEMVKQIETPYFVNHFDIKIEYHDRGNGDYRVVGVTVNPVSIKRSLSDSCAPTGELLELSEEQETEVNFSYSVHFEASATAWATRWDKYLHVYDPKIQWYSLVNFSLVVVLLSSVMIHSLYRTLRDDLSRYNQLNLDDDFQEETGWKLVHGDVFRTPSRSLLLSVLIGSGAQLFLMAACTIAFALFGLLSPSSRGSLATVMFILYALFGLFGSYTSMATYKFFGGQYWKVNMLLTPLLVPGSIFCVMIALNFFLIFVDSAGALPFGTMCAILALWFIFSLPLSAVGSFVARKKCHWDEHPTKTKQIPRQIPFQPWYLKTIPASLIAGIFPFGSIAVELYFIYSSLWFNKIFYMFGFLFVSFLLLTLTTSLVTVMLTYYSLCLENWKWQWRGFWIGGIGCATYMFVHSILFTKFRLGGLTTIVLYLGYSLLISLLSCLITGTIGFLSSLWFVRRIYSSIKID</sequence>
<dbReference type="GO" id="GO:0072657">
    <property type="term" value="P:protein localization to membrane"/>
    <property type="evidence" value="ECO:0007669"/>
    <property type="project" value="TreeGrafter"/>
</dbReference>
<feature type="chain" id="PRO_5007354190" description="Transmembrane 9 superfamily member" evidence="7">
    <location>
        <begin position="21"/>
        <end position="688"/>
    </location>
</feature>
<evidence type="ECO:0000256" key="8">
    <source>
        <dbReference type="SAM" id="MobiDB-lite"/>
    </source>
</evidence>
<dbReference type="GO" id="GO:0005768">
    <property type="term" value="C:endosome"/>
    <property type="evidence" value="ECO:0007669"/>
    <property type="project" value="TreeGrafter"/>
</dbReference>
<dbReference type="PANTHER" id="PTHR10766">
    <property type="entry name" value="TRANSMEMBRANE 9 SUPERFAMILY PROTEIN"/>
    <property type="match status" value="1"/>
</dbReference>
<organism evidence="9 10">
    <name type="scientific">Lachancea lanzarotensis</name>
    <dbReference type="NCBI Taxonomy" id="1245769"/>
    <lineage>
        <taxon>Eukaryota</taxon>
        <taxon>Fungi</taxon>
        <taxon>Dikarya</taxon>
        <taxon>Ascomycota</taxon>
        <taxon>Saccharomycotina</taxon>
        <taxon>Saccharomycetes</taxon>
        <taxon>Saccharomycetales</taxon>
        <taxon>Saccharomycetaceae</taxon>
        <taxon>Lachancea</taxon>
    </lineage>
</organism>
<feature type="transmembrane region" description="Helical" evidence="7">
    <location>
        <begin position="619"/>
        <end position="636"/>
    </location>
</feature>
<reference evidence="9 10" key="1">
    <citation type="submission" date="2014-12" db="EMBL/GenBank/DDBJ databases">
        <authorList>
            <person name="Neuveglise Cecile"/>
        </authorList>
    </citation>
    <scope>NUCLEOTIDE SEQUENCE [LARGE SCALE GENOMIC DNA]</scope>
    <source>
        <strain evidence="9 10">CBS 12615</strain>
    </source>
</reference>
<feature type="transmembrane region" description="Helical" evidence="7">
    <location>
        <begin position="581"/>
        <end position="607"/>
    </location>
</feature>
<dbReference type="HOGENOM" id="CLU_010714_4_1_1"/>
<keyword evidence="10" id="KW-1185">Reference proteome</keyword>
<dbReference type="Proteomes" id="UP000054304">
    <property type="component" value="Unassembled WGS sequence"/>
</dbReference>
<protein>
    <recommendedName>
        <fullName evidence="7">Transmembrane 9 superfamily member</fullName>
    </recommendedName>
</protein>
<feature type="region of interest" description="Disordered" evidence="8">
    <location>
        <begin position="182"/>
        <end position="217"/>
    </location>
</feature>
<evidence type="ECO:0000256" key="6">
    <source>
        <dbReference type="ARBA" id="ARBA00023136"/>
    </source>
</evidence>
<evidence type="ECO:0000256" key="1">
    <source>
        <dbReference type="ARBA" id="ARBA00004141"/>
    </source>
</evidence>
<dbReference type="InterPro" id="IPR004240">
    <property type="entry name" value="EMP70"/>
</dbReference>
<evidence type="ECO:0000256" key="7">
    <source>
        <dbReference type="RuleBase" id="RU363079"/>
    </source>
</evidence>
<evidence type="ECO:0000256" key="4">
    <source>
        <dbReference type="ARBA" id="ARBA00022729"/>
    </source>
</evidence>
<dbReference type="GO" id="GO:0000329">
    <property type="term" value="C:fungal-type vacuole membrane"/>
    <property type="evidence" value="ECO:0007669"/>
    <property type="project" value="TreeGrafter"/>
</dbReference>